<evidence type="ECO:0000313" key="3">
    <source>
        <dbReference type="Proteomes" id="UP000072874"/>
    </source>
</evidence>
<accession>A0A078KG89</accession>
<reference evidence="1" key="3">
    <citation type="submission" date="2014-05" db="EMBL/GenBank/DDBJ databases">
        <authorList>
            <person name="Aslett A.Martin."/>
            <person name="De Silva Nishadi"/>
        </authorList>
    </citation>
    <scope>NUCLEOTIDE SEQUENCE</scope>
    <source>
        <strain evidence="1">YM</strain>
    </source>
</reference>
<organism evidence="2 3">
    <name type="scientific">Plasmodium yoelii</name>
    <dbReference type="NCBI Taxonomy" id="5861"/>
    <lineage>
        <taxon>Eukaryota</taxon>
        <taxon>Sar</taxon>
        <taxon>Alveolata</taxon>
        <taxon>Apicomplexa</taxon>
        <taxon>Aconoidasida</taxon>
        <taxon>Haemosporida</taxon>
        <taxon>Plasmodiidae</taxon>
        <taxon>Plasmodium</taxon>
        <taxon>Plasmodium (Vinckeia)</taxon>
    </lineage>
</organism>
<dbReference type="VEuPathDB" id="PlasmoDB:Py17XNL_001401363"/>
<evidence type="ECO:0000313" key="2">
    <source>
        <dbReference type="EMBL" id="VTZ81844.1"/>
    </source>
</evidence>
<dbReference type="GeneID" id="3792054"/>
<protein>
    <submittedName>
        <fullName evidence="2">Uncharacterized protein</fullName>
    </submittedName>
</protein>
<dbReference type="VEuPathDB" id="PlasmoDB:PY06123"/>
<dbReference type="RefSeq" id="XP_022813021.1">
    <property type="nucleotide sequence ID" value="XM_022957669.1"/>
</dbReference>
<dbReference type="EMBL" id="LM993668">
    <property type="protein sequence ID" value="VTZ81844.1"/>
    <property type="molecule type" value="Genomic_DNA"/>
</dbReference>
<gene>
    <name evidence="2" type="ORF">PY17X_1453500</name>
    <name evidence="1" type="ORF">PYYM_1455000</name>
</gene>
<dbReference type="AlphaFoldDB" id="A0A078KG89"/>
<dbReference type="KEGG" id="pyo:PY17X_1453500"/>
<dbReference type="OrthoDB" id="370440at2759"/>
<reference evidence="3 4" key="1">
    <citation type="journal article" date="2014" name="BMC Biol.">
        <title>A comprehensive evaluation of rodent malaria parasite genomes and gene expression.</title>
        <authorList>
            <person name="Otto T.D."/>
            <person name="Bohme U."/>
            <person name="Jackson A.P."/>
            <person name="Hunt M."/>
            <person name="Franke-Fayard B."/>
            <person name="Hoeijmakers W.A."/>
            <person name="Religa A.A."/>
            <person name="Robertson L."/>
            <person name="Sanders M."/>
            <person name="Ogun S.A."/>
            <person name="Cunningham D."/>
            <person name="Erhart A."/>
            <person name="Billker O."/>
            <person name="Khan S.M."/>
            <person name="Stunnenberg H.G."/>
            <person name="Langhorne J."/>
            <person name="Holder A.A."/>
            <person name="Waters A.P."/>
            <person name="Newbold C.I."/>
            <person name="Pain A."/>
            <person name="Berriman M."/>
            <person name="Janse C.J."/>
        </authorList>
    </citation>
    <scope>NUCLEOTIDE SEQUENCE [LARGE SCALE GENOMIC DNA]</scope>
    <source>
        <strain evidence="2 3">17X</strain>
        <strain evidence="1 4">YM</strain>
    </source>
</reference>
<dbReference type="Proteomes" id="UP000072874">
    <property type="component" value="Chromosome 14"/>
</dbReference>
<reference evidence="2" key="4">
    <citation type="submission" date="2019-05" db="EMBL/GenBank/DDBJ databases">
        <authorList>
            <consortium name="Pathogen Informatics"/>
        </authorList>
    </citation>
    <scope>NUCLEOTIDE SEQUENCE</scope>
    <source>
        <strain evidence="2">17X</strain>
    </source>
</reference>
<proteinExistence type="predicted"/>
<dbReference type="VEuPathDB" id="PlasmoDB:PY17X_1453500"/>
<name>A0A078KG89_PLAYE</name>
<reference evidence="2" key="2">
    <citation type="submission" date="2014-05" db="EMBL/GenBank/DDBJ databases">
        <authorList>
            <person name="Aslett M.A."/>
            <person name="De Silva N."/>
        </authorList>
    </citation>
    <scope>NUCLEOTIDE SEQUENCE</scope>
    <source>
        <strain evidence="2">17X</strain>
    </source>
</reference>
<dbReference type="VEuPathDB" id="PlasmoDB:PYYM_1455000"/>
<evidence type="ECO:0000313" key="1">
    <source>
        <dbReference type="EMBL" id="CDU20879.1"/>
    </source>
</evidence>
<dbReference type="OMA" id="YNREDMI"/>
<sequence>MSWLSVIFSYFIIAFFMIQYALPKEGIFKARMINPFHHKANKKRIMNHIGALYYLINEIKTNVEDLSNGYNNFIKAVNSSKEREERLINMNDLKTGEFINKMEKLKKYYNKFKDTSAENIENNKNEFYQSLKNKMKELFPNSIAELRGISKYIKYINVSTINLNKIITNIFSKTMHLCDVYEENINYIYQVGKEYYKDKLNKLSNSLIHEYNEYNKTLNIFSNEKYINNFSDTFYLELLKKKLNDSKDKIVMMDVSSILEQHTFYELSHFFNIFLKNYNKGFIIYVINRINVNYYNNKIILIESQKLLKLIKFIKKNYNHLKIDYIVIHIFNMYISVFINSNEILYHVNYDFFYDGQLLNAYNTYNYGYFFTNQKINYEEFNKNDDHIYVFYVGNRIVNDNFFIHNRHDMIEYKKLSSYNIIKNNKYNTVYPFFNIYLLKLESEYSFLNQFYTQQHKYLYKFSVHNTNVLLTYNLLSNFTIPNEKFTPHFKEVYIIIILYPSKNLDSICCSFSGYIFNDGIYILRKEDANVLEIYTSDDKLTLLVNNQTKNYSINHQKKKQKKNLEDSLLEIKDCLKNYINNYYSDYFDYLNIIFFISSD</sequence>
<dbReference type="Proteomes" id="UP000072904">
    <property type="component" value="Chromosome 14"/>
</dbReference>
<dbReference type="EMBL" id="LK934642">
    <property type="protein sequence ID" value="CDU20879.1"/>
    <property type="molecule type" value="Genomic_DNA"/>
</dbReference>
<evidence type="ECO:0000313" key="4">
    <source>
        <dbReference type="Proteomes" id="UP000072904"/>
    </source>
</evidence>